<accession>A0ABT9EJS9</accession>
<organism evidence="3 4">
    <name type="scientific">Sphingomonas aurea</name>
    <dbReference type="NCBI Taxonomy" id="3063994"/>
    <lineage>
        <taxon>Bacteria</taxon>
        <taxon>Pseudomonadati</taxon>
        <taxon>Pseudomonadota</taxon>
        <taxon>Alphaproteobacteria</taxon>
        <taxon>Sphingomonadales</taxon>
        <taxon>Sphingomonadaceae</taxon>
        <taxon>Sphingomonas</taxon>
    </lineage>
</organism>
<feature type="domain" description="Ice-binding protein C-terminal" evidence="2">
    <location>
        <begin position="306"/>
        <end position="330"/>
    </location>
</feature>
<feature type="chain" id="PRO_5047453551" evidence="1">
    <location>
        <begin position="24"/>
        <end position="345"/>
    </location>
</feature>
<name>A0ABT9EJS9_9SPHN</name>
<dbReference type="NCBIfam" id="NF035944">
    <property type="entry name" value="PEPxxWA-CTERM"/>
    <property type="match status" value="1"/>
</dbReference>
<dbReference type="EMBL" id="JAUUDS010000003">
    <property type="protein sequence ID" value="MDP1027228.1"/>
    <property type="molecule type" value="Genomic_DNA"/>
</dbReference>
<keyword evidence="4" id="KW-1185">Reference proteome</keyword>
<feature type="signal peptide" evidence="1">
    <location>
        <begin position="1"/>
        <end position="23"/>
    </location>
</feature>
<proteinExistence type="predicted"/>
<evidence type="ECO:0000313" key="4">
    <source>
        <dbReference type="Proteomes" id="UP001230685"/>
    </source>
</evidence>
<sequence>MKRAGITLATTMALFGSIAGAQAQTGPSGSAQRSTYRSCAGIAATDSCEGSDVDPRQAILQDVYAGGIGNFTSANLDIDRPGTDNDAYARSSVSLGALSLPQIRAETRAGADDRMNINAFGFQTFTWTGTEATQFALSATLHIVDSSVSQPDYIRTRADGDTEYAPGSWLPGGAAFTSYVGIWDPSILSGLNTAEELFGKLFLARCRTAGVLAIASLGGNTPAGNLRGGESSSTITTSGCSNGLPNAGTITLQPGQQILTVAALQLPVNRGGFADATHTFTTMLDPTLPESVRANLIEKLVPSIAAVPEPKSWMLMIAGFGLIGGMLRRRRATLRTTVGPAACRI</sequence>
<keyword evidence="1" id="KW-0732">Signal</keyword>
<protein>
    <submittedName>
        <fullName evidence="3">PEPxxWA-CTERM sorting domain-containing protein</fullName>
    </submittedName>
</protein>
<dbReference type="Proteomes" id="UP001230685">
    <property type="component" value="Unassembled WGS sequence"/>
</dbReference>
<evidence type="ECO:0000259" key="2">
    <source>
        <dbReference type="Pfam" id="PF07589"/>
    </source>
</evidence>
<comment type="caution">
    <text evidence="3">The sequence shown here is derived from an EMBL/GenBank/DDBJ whole genome shotgun (WGS) entry which is preliminary data.</text>
</comment>
<reference evidence="3 4" key="1">
    <citation type="submission" date="2023-07" db="EMBL/GenBank/DDBJ databases">
        <authorList>
            <person name="Kim M.K."/>
        </authorList>
    </citation>
    <scope>NUCLEOTIDE SEQUENCE [LARGE SCALE GENOMIC DNA]</scope>
    <source>
        <strain evidence="3 4">KR1UV-12</strain>
    </source>
</reference>
<evidence type="ECO:0000256" key="1">
    <source>
        <dbReference type="SAM" id="SignalP"/>
    </source>
</evidence>
<dbReference type="Pfam" id="PF07589">
    <property type="entry name" value="PEP-CTERM"/>
    <property type="match status" value="1"/>
</dbReference>
<gene>
    <name evidence="3" type="ORF">Q5H91_08395</name>
</gene>
<evidence type="ECO:0000313" key="3">
    <source>
        <dbReference type="EMBL" id="MDP1027228.1"/>
    </source>
</evidence>
<dbReference type="InterPro" id="IPR013424">
    <property type="entry name" value="Ice-binding_C"/>
</dbReference>